<evidence type="ECO:0000313" key="3">
    <source>
        <dbReference type="Proteomes" id="UP001500567"/>
    </source>
</evidence>
<dbReference type="EMBL" id="BAABDJ010000022">
    <property type="protein sequence ID" value="GAA4009320.1"/>
    <property type="molecule type" value="Genomic_DNA"/>
</dbReference>
<comment type="caution">
    <text evidence="2">The sequence shown here is derived from an EMBL/GenBank/DDBJ whole genome shotgun (WGS) entry which is preliminary data.</text>
</comment>
<protein>
    <recommendedName>
        <fullName evidence="1">Carrier domain-containing protein</fullName>
    </recommendedName>
</protein>
<dbReference type="Pfam" id="PF00550">
    <property type="entry name" value="PP-binding"/>
    <property type="match status" value="1"/>
</dbReference>
<keyword evidence="3" id="KW-1185">Reference proteome</keyword>
<feature type="domain" description="Carrier" evidence="1">
    <location>
        <begin position="5"/>
        <end position="43"/>
    </location>
</feature>
<dbReference type="Gene3D" id="1.10.1200.10">
    <property type="entry name" value="ACP-like"/>
    <property type="match status" value="1"/>
</dbReference>
<evidence type="ECO:0000313" key="2">
    <source>
        <dbReference type="EMBL" id="GAA4009320.1"/>
    </source>
</evidence>
<dbReference type="Proteomes" id="UP001500567">
    <property type="component" value="Unassembled WGS sequence"/>
</dbReference>
<sequence>MSGWLDPLDRVQLGIRIEQGLAIEIPDTELGQWRTVADVVACVERQLPSPFPLTDDIAFRS</sequence>
<evidence type="ECO:0000259" key="1">
    <source>
        <dbReference type="Pfam" id="PF00550"/>
    </source>
</evidence>
<name>A0ABP7SB51_9BACT</name>
<dbReference type="InterPro" id="IPR036736">
    <property type="entry name" value="ACP-like_sf"/>
</dbReference>
<proteinExistence type="predicted"/>
<gene>
    <name evidence="2" type="ORF">GCM10022408_21750</name>
</gene>
<dbReference type="SUPFAM" id="SSF47336">
    <property type="entry name" value="ACP-like"/>
    <property type="match status" value="1"/>
</dbReference>
<organism evidence="2 3">
    <name type="scientific">Hymenobacter fastidiosus</name>
    <dbReference type="NCBI Taxonomy" id="486264"/>
    <lineage>
        <taxon>Bacteria</taxon>
        <taxon>Pseudomonadati</taxon>
        <taxon>Bacteroidota</taxon>
        <taxon>Cytophagia</taxon>
        <taxon>Cytophagales</taxon>
        <taxon>Hymenobacteraceae</taxon>
        <taxon>Hymenobacter</taxon>
    </lineage>
</organism>
<accession>A0ABP7SB51</accession>
<dbReference type="RefSeq" id="WP_345072986.1">
    <property type="nucleotide sequence ID" value="NZ_BAABDJ010000022.1"/>
</dbReference>
<reference evidence="3" key="1">
    <citation type="journal article" date="2019" name="Int. J. Syst. Evol. Microbiol.">
        <title>The Global Catalogue of Microorganisms (GCM) 10K type strain sequencing project: providing services to taxonomists for standard genome sequencing and annotation.</title>
        <authorList>
            <consortium name="The Broad Institute Genomics Platform"/>
            <consortium name="The Broad Institute Genome Sequencing Center for Infectious Disease"/>
            <person name="Wu L."/>
            <person name="Ma J."/>
        </authorList>
    </citation>
    <scope>NUCLEOTIDE SEQUENCE [LARGE SCALE GENOMIC DNA]</scope>
    <source>
        <strain evidence="3">JCM 17224</strain>
    </source>
</reference>
<dbReference type="InterPro" id="IPR009081">
    <property type="entry name" value="PP-bd_ACP"/>
</dbReference>